<dbReference type="PROSITE" id="PS51910">
    <property type="entry name" value="GH18_2"/>
    <property type="match status" value="1"/>
</dbReference>
<dbReference type="InterPro" id="IPR029226">
    <property type="entry name" value="Ecp2-like"/>
</dbReference>
<evidence type="ECO:0000256" key="9">
    <source>
        <dbReference type="ARBA" id="ARBA00023026"/>
    </source>
</evidence>
<evidence type="ECO:0000256" key="3">
    <source>
        <dbReference type="ARBA" id="ARBA00008682"/>
    </source>
</evidence>
<evidence type="ECO:0000313" key="17">
    <source>
        <dbReference type="Proteomes" id="UP001152024"/>
    </source>
</evidence>
<evidence type="ECO:0000256" key="6">
    <source>
        <dbReference type="ARBA" id="ARBA00022669"/>
    </source>
</evidence>
<dbReference type="InterPro" id="IPR001223">
    <property type="entry name" value="Glyco_hydro18_cat"/>
</dbReference>
<feature type="signal peptide" evidence="14">
    <location>
        <begin position="1"/>
        <end position="21"/>
    </location>
</feature>
<feature type="chain" id="PRO_5045553271" description="chitinase" evidence="14">
    <location>
        <begin position="22"/>
        <end position="1269"/>
    </location>
</feature>
<dbReference type="Pfam" id="PF14856">
    <property type="entry name" value="Hce2"/>
    <property type="match status" value="1"/>
</dbReference>
<evidence type="ECO:0000259" key="15">
    <source>
        <dbReference type="PROSITE" id="PS51910"/>
    </source>
</evidence>
<gene>
    <name evidence="16" type="ORF">NW768_011824</name>
</gene>
<evidence type="ECO:0000256" key="1">
    <source>
        <dbReference type="ARBA" id="ARBA00000822"/>
    </source>
</evidence>
<dbReference type="PANTHER" id="PTHR47700:SF1">
    <property type="entry name" value="CHITINASE"/>
    <property type="match status" value="1"/>
</dbReference>
<keyword evidence="8" id="KW-0146">Chitin degradation</keyword>
<dbReference type="InterPro" id="IPR055560">
    <property type="entry name" value="DUF7136"/>
</dbReference>
<organism evidence="16 17">
    <name type="scientific">Fusarium equiseti</name>
    <name type="common">Fusarium scirpi</name>
    <dbReference type="NCBI Taxonomy" id="61235"/>
    <lineage>
        <taxon>Eukaryota</taxon>
        <taxon>Fungi</taxon>
        <taxon>Dikarya</taxon>
        <taxon>Ascomycota</taxon>
        <taxon>Pezizomycotina</taxon>
        <taxon>Sordariomycetes</taxon>
        <taxon>Hypocreomycetidae</taxon>
        <taxon>Hypocreales</taxon>
        <taxon>Nectriaceae</taxon>
        <taxon>Fusarium</taxon>
        <taxon>Fusarium incarnatum-equiseti species complex</taxon>
    </lineage>
</organism>
<dbReference type="PANTHER" id="PTHR47700">
    <property type="entry name" value="V CHITINASE, PUTATIVE (AFU_ORTHOLOGUE AFUA_6G13720)-RELATED"/>
    <property type="match status" value="1"/>
</dbReference>
<keyword evidence="9" id="KW-0843">Virulence</keyword>
<dbReference type="EC" id="3.2.1.14" evidence="4"/>
<dbReference type="InterPro" id="IPR029070">
    <property type="entry name" value="Chitinase_insertion_sf"/>
</dbReference>
<comment type="caution">
    <text evidence="16">The sequence shown here is derived from an EMBL/GenBank/DDBJ whole genome shotgun (WGS) entry which is preliminary data.</text>
</comment>
<dbReference type="CDD" id="cd02878">
    <property type="entry name" value="GH18_zymocin_alpha"/>
    <property type="match status" value="1"/>
</dbReference>
<keyword evidence="12" id="KW-0624">Polysaccharide degradation</keyword>
<keyword evidence="11 13" id="KW-0326">Glycosidase</keyword>
<dbReference type="SUPFAM" id="SSF54556">
    <property type="entry name" value="Chitinase insertion domain"/>
    <property type="match status" value="1"/>
</dbReference>
<evidence type="ECO:0000256" key="14">
    <source>
        <dbReference type="SAM" id="SignalP"/>
    </source>
</evidence>
<keyword evidence="6" id="KW-0147">Chitin-binding</keyword>
<dbReference type="Pfam" id="PF00704">
    <property type="entry name" value="Glyco_hydro_18"/>
    <property type="match status" value="1"/>
</dbReference>
<dbReference type="SMART" id="SM00636">
    <property type="entry name" value="Glyco_18"/>
    <property type="match status" value="1"/>
</dbReference>
<comment type="catalytic activity">
    <reaction evidence="1">
        <text>Random endo-hydrolysis of N-acetyl-beta-D-glucosaminide (1-&gt;4)-beta-linkages in chitin and chitodextrins.</text>
        <dbReference type="EC" id="3.2.1.14"/>
    </reaction>
</comment>
<dbReference type="Gene3D" id="3.10.50.10">
    <property type="match status" value="1"/>
</dbReference>
<dbReference type="InterPro" id="IPR017853">
    <property type="entry name" value="GH"/>
</dbReference>
<dbReference type="SUPFAM" id="SSF51445">
    <property type="entry name" value="(Trans)glycosidases"/>
    <property type="match status" value="1"/>
</dbReference>
<comment type="subcellular location">
    <subcellularLocation>
        <location evidence="2">Secreted</location>
    </subcellularLocation>
</comment>
<evidence type="ECO:0000256" key="8">
    <source>
        <dbReference type="ARBA" id="ARBA00023024"/>
    </source>
</evidence>
<reference evidence="16" key="1">
    <citation type="submission" date="2022-09" db="EMBL/GenBank/DDBJ databases">
        <title>Fusarium specimens isolated from Avocado Roots.</title>
        <authorList>
            <person name="Stajich J."/>
            <person name="Roper C."/>
            <person name="Heimlech-Rivalta G."/>
        </authorList>
    </citation>
    <scope>NUCLEOTIDE SEQUENCE</scope>
    <source>
        <strain evidence="16">CF00095</strain>
    </source>
</reference>
<evidence type="ECO:0000256" key="5">
    <source>
        <dbReference type="ARBA" id="ARBA00022525"/>
    </source>
</evidence>
<dbReference type="EMBL" id="JAOQBH010000033">
    <property type="protein sequence ID" value="KAJ4111470.1"/>
    <property type="molecule type" value="Genomic_DNA"/>
</dbReference>
<dbReference type="InterPro" id="IPR001579">
    <property type="entry name" value="Glyco_hydro_18_chit_AS"/>
</dbReference>
<dbReference type="InterPro" id="IPR053214">
    <property type="entry name" value="LysM12-like"/>
</dbReference>
<comment type="similarity">
    <text evidence="3">Belongs to the glycosyl hydrolase 18 family. Chitinase class V subfamily.</text>
</comment>
<dbReference type="PROSITE" id="PS01095">
    <property type="entry name" value="GH18_1"/>
    <property type="match status" value="1"/>
</dbReference>
<dbReference type="Proteomes" id="UP001152024">
    <property type="component" value="Unassembled WGS sequence"/>
</dbReference>
<dbReference type="Gene3D" id="3.20.20.80">
    <property type="entry name" value="Glycosidases"/>
    <property type="match status" value="1"/>
</dbReference>
<keyword evidence="17" id="KW-1185">Reference proteome</keyword>
<feature type="domain" description="GH18" evidence="15">
    <location>
        <begin position="292"/>
        <end position="656"/>
    </location>
</feature>
<evidence type="ECO:0000256" key="12">
    <source>
        <dbReference type="ARBA" id="ARBA00023326"/>
    </source>
</evidence>
<evidence type="ECO:0000256" key="10">
    <source>
        <dbReference type="ARBA" id="ARBA00023277"/>
    </source>
</evidence>
<evidence type="ECO:0000256" key="4">
    <source>
        <dbReference type="ARBA" id="ARBA00012729"/>
    </source>
</evidence>
<proteinExistence type="inferred from homology"/>
<sequence>MRCLYSLTCWFFLIFVSNGAAEELQQDPTGILDFGLVFPRNESTFVPSLMTPFVFSFRNPELIPILHPYAIYKIYNYSNTSQFIFDGRLDSQHINLSANHDPHFEVLYHRYLDLEGTWLMTLTTGVLNCVEDRYHYYNNSHYIDANYTNVNITFTTKGPSGQLDLAAETSDKNCSSPVGLTIDVQNTIKVPEGDHRADEMAAEVCAVEPLVTLADECVAVTPAAASSIAAEMTWRVCGSIPNRSEIPESWGCKPLDWKDDSIGVRIAFGETTLSDCISNCGTKVVNSGGGGTIKIGYFQGYGLGRPCLYQGASQIDTSKYTHLHFAFGTLTKGFDVEVGDQLSQYQFKTFVDLTGVKRILSFGGWDFSALPATYSIFREVVKPANRLKMANKIAAFIVEHDLDGVDIDWEYPGAPDIPDIPPADKDEGTNYLAFLVVLKNLLKGKSVSIAAPSSYWYLKQYPIKDIGKVVDYVVYMTYDLHGQWDTENSHSQEGCAFGNCLRSQVNLTETQYSLAIITKAGVPSNKVIVGVTSYRRSFKMAKAGFYGPDCFYSGSKIHSDAKEGKCTGQAGYTADAEIQEILKDKSRVVEYFVDSISHSDILVYDVIEWVSYMSPSTKKARESVYKGFGMGGTTDWAIDLQEYHDVPRPSKSWAIFKEDAARGYDPKRDNERTGNWTDLNCNSDVIQHIKGKSAPIAWRKSGADDAWHDAMKTWKDLDEDKGYTLSQSITLNLRIEVRRNCQWLKDSECNAILDCIETMNGEFSGPAAKFIWNSLDRIHRMYSDYYDAVTEAATFIAFDLADFGNKFAPIPEAEDNTWLFIMIDLLTWGTSSIAAPFFNSYLKTLPYFNGNLASHDNVKDTTMTFIGQSTTLVKDIRSGVAKNTTWTVERRDSFTSYMGQVLEGWQKLANDSVNDLFDGSNPDSIKTLTSLISDGKMIEAGIDGDGSSVQAEIVPSGINLKEHVAKTFYGYIIPTIWRVAGYYAFVIDSGYDCDAEYPSEDYVSKEAIDATSTCYSRRRYYLVYPKEDSIGGCHKSCNTGGSCQDICEWSKVRAPPGIEAFDGTSFGGISARDIIVGSVRTYEQNGKKNKAMPGDKVAGDLNTDHLFDLDVTTPGNMRLPVCSPERAYQSWDTAAKGSSPFCPCDIPPGQRSCNKSTYKDDTSNASPLASDCEIMIKNFENDGSTKWTTQTADLQHRELGHYGTCAFGVEATELNGNIHFHFGGGDLIEAINTSTKQFKKNGKIGASGKVLCAGNTGMTQPVLWGIYHT</sequence>
<evidence type="ECO:0000313" key="16">
    <source>
        <dbReference type="EMBL" id="KAJ4111470.1"/>
    </source>
</evidence>
<evidence type="ECO:0000256" key="7">
    <source>
        <dbReference type="ARBA" id="ARBA00022801"/>
    </source>
</evidence>
<name>A0ABQ8QWZ4_FUSEQ</name>
<accession>A0ABQ8QWZ4</accession>
<keyword evidence="10" id="KW-0119">Carbohydrate metabolism</keyword>
<keyword evidence="14" id="KW-0732">Signal</keyword>
<evidence type="ECO:0000256" key="13">
    <source>
        <dbReference type="RuleBase" id="RU000489"/>
    </source>
</evidence>
<keyword evidence="7 13" id="KW-0378">Hydrolase</keyword>
<protein>
    <recommendedName>
        <fullName evidence="4">chitinase</fullName>
        <ecNumber evidence="4">3.2.1.14</ecNumber>
    </recommendedName>
</protein>
<dbReference type="InterPro" id="IPR011583">
    <property type="entry name" value="Chitinase_II/V-like_cat"/>
</dbReference>
<evidence type="ECO:0000256" key="2">
    <source>
        <dbReference type="ARBA" id="ARBA00004613"/>
    </source>
</evidence>
<keyword evidence="5" id="KW-0964">Secreted</keyword>
<evidence type="ECO:0000256" key="11">
    <source>
        <dbReference type="ARBA" id="ARBA00023295"/>
    </source>
</evidence>
<dbReference type="Pfam" id="PF23584">
    <property type="entry name" value="DUF7136"/>
    <property type="match status" value="1"/>
</dbReference>